<sequence length="57" mass="6466">MSSSLLNNFFHALNKVLLPIQYSRLISINYSLCTHQSSYHIHCQGTHQSNISFLGNS</sequence>
<dbReference type="EMBL" id="GGEC01056870">
    <property type="protein sequence ID" value="MBX37354.1"/>
    <property type="molecule type" value="Transcribed_RNA"/>
</dbReference>
<name>A0A2P2N4E0_RHIMU</name>
<reference evidence="1" key="1">
    <citation type="submission" date="2018-02" db="EMBL/GenBank/DDBJ databases">
        <title>Rhizophora mucronata_Transcriptome.</title>
        <authorList>
            <person name="Meera S.P."/>
            <person name="Sreeshan A."/>
            <person name="Augustine A."/>
        </authorList>
    </citation>
    <scope>NUCLEOTIDE SEQUENCE</scope>
    <source>
        <tissue evidence="1">Leaf</tissue>
    </source>
</reference>
<protein>
    <submittedName>
        <fullName evidence="1">Uncharacterized protein</fullName>
    </submittedName>
</protein>
<evidence type="ECO:0000313" key="1">
    <source>
        <dbReference type="EMBL" id="MBX37354.1"/>
    </source>
</evidence>
<proteinExistence type="predicted"/>
<organism evidence="1">
    <name type="scientific">Rhizophora mucronata</name>
    <name type="common">Asiatic mangrove</name>
    <dbReference type="NCBI Taxonomy" id="61149"/>
    <lineage>
        <taxon>Eukaryota</taxon>
        <taxon>Viridiplantae</taxon>
        <taxon>Streptophyta</taxon>
        <taxon>Embryophyta</taxon>
        <taxon>Tracheophyta</taxon>
        <taxon>Spermatophyta</taxon>
        <taxon>Magnoliopsida</taxon>
        <taxon>eudicotyledons</taxon>
        <taxon>Gunneridae</taxon>
        <taxon>Pentapetalae</taxon>
        <taxon>rosids</taxon>
        <taxon>fabids</taxon>
        <taxon>Malpighiales</taxon>
        <taxon>Rhizophoraceae</taxon>
        <taxon>Rhizophora</taxon>
    </lineage>
</organism>
<accession>A0A2P2N4E0</accession>
<dbReference type="AlphaFoldDB" id="A0A2P2N4E0"/>